<keyword evidence="3 10" id="KW-0812">Transmembrane</keyword>
<keyword evidence="7" id="KW-0869">Chloride channel</keyword>
<keyword evidence="5" id="KW-0406">Ion transport</keyword>
<gene>
    <name evidence="11" type="ORF">DFQ59_109152</name>
</gene>
<keyword evidence="9" id="KW-0407">Ion channel</keyword>
<feature type="transmembrane region" description="Helical" evidence="10">
    <location>
        <begin position="237"/>
        <end position="261"/>
    </location>
</feature>
<dbReference type="GO" id="GO:0005254">
    <property type="term" value="F:chloride channel activity"/>
    <property type="evidence" value="ECO:0007669"/>
    <property type="project" value="UniProtKB-KW"/>
</dbReference>
<dbReference type="GO" id="GO:0034707">
    <property type="term" value="C:chloride channel complex"/>
    <property type="evidence" value="ECO:0007669"/>
    <property type="project" value="UniProtKB-KW"/>
</dbReference>
<dbReference type="InterPro" id="IPR001807">
    <property type="entry name" value="ClC"/>
</dbReference>
<dbReference type="RefSeq" id="WP_114280701.1">
    <property type="nucleotide sequence ID" value="NZ_QPJY01000009.1"/>
</dbReference>
<feature type="transmembrane region" description="Helical" evidence="10">
    <location>
        <begin position="394"/>
        <end position="414"/>
    </location>
</feature>
<evidence type="ECO:0000256" key="1">
    <source>
        <dbReference type="ARBA" id="ARBA00004141"/>
    </source>
</evidence>
<evidence type="ECO:0000256" key="2">
    <source>
        <dbReference type="ARBA" id="ARBA00022448"/>
    </source>
</evidence>
<evidence type="ECO:0000313" key="11">
    <source>
        <dbReference type="EMBL" id="RCX26623.1"/>
    </source>
</evidence>
<dbReference type="Gene3D" id="1.10.3080.10">
    <property type="entry name" value="Clc chloride channel"/>
    <property type="match status" value="1"/>
</dbReference>
<comment type="subcellular location">
    <subcellularLocation>
        <location evidence="1">Membrane</location>
        <topology evidence="1">Multi-pass membrane protein</topology>
    </subcellularLocation>
</comment>
<name>A0A369BYQ1_9GAMM</name>
<keyword evidence="12" id="KW-1185">Reference proteome</keyword>
<reference evidence="11 12" key="1">
    <citation type="submission" date="2018-07" db="EMBL/GenBank/DDBJ databases">
        <title>Genomic Encyclopedia of Type Strains, Phase IV (KMG-IV): sequencing the most valuable type-strain genomes for metagenomic binning, comparative biology and taxonomic classification.</title>
        <authorList>
            <person name="Goeker M."/>
        </authorList>
    </citation>
    <scope>NUCLEOTIDE SEQUENCE [LARGE SCALE GENOMIC DNA]</scope>
    <source>
        <strain evidence="11 12">DSM 26407</strain>
    </source>
</reference>
<dbReference type="PANTHER" id="PTHR43427">
    <property type="entry name" value="CHLORIDE CHANNEL PROTEIN CLC-E"/>
    <property type="match status" value="1"/>
</dbReference>
<dbReference type="InterPro" id="IPR050368">
    <property type="entry name" value="ClC-type_chloride_channel"/>
</dbReference>
<evidence type="ECO:0000313" key="12">
    <source>
        <dbReference type="Proteomes" id="UP000252707"/>
    </source>
</evidence>
<evidence type="ECO:0000256" key="5">
    <source>
        <dbReference type="ARBA" id="ARBA00023065"/>
    </source>
</evidence>
<keyword evidence="4 10" id="KW-1133">Transmembrane helix</keyword>
<comment type="caution">
    <text evidence="11">The sequence shown here is derived from an EMBL/GenBank/DDBJ whole genome shotgun (WGS) entry which is preliminary data.</text>
</comment>
<evidence type="ECO:0000256" key="7">
    <source>
        <dbReference type="ARBA" id="ARBA00023173"/>
    </source>
</evidence>
<evidence type="ECO:0000256" key="6">
    <source>
        <dbReference type="ARBA" id="ARBA00023136"/>
    </source>
</evidence>
<feature type="transmembrane region" description="Helical" evidence="10">
    <location>
        <begin position="315"/>
        <end position="342"/>
    </location>
</feature>
<sequence length="431" mass="45520">MRLVTRNLRLLAKSMASIKRWKRRLVFWTGAVVVGLLSALFAISAELASDLFRKLVEHSPYWPLLVSPLGLVLVAWLTRRYFPGSQGSGIPQSIAALQETDVRFRRSVLSLRIAFGKILLTLLGLLSGASIGREGPTVHIGASVMYALGRFAQFRRHHLDHGLIVAGGAAGIAAAFNTPLAGIVFAIEEMSRSFEERSSGTILSTVLFAGVTALAILGNYNYFGTTSATLGAPSDWLAVPVAGVAGGLLGGIFSTLLIRITRAIAPVIRRHPLAVPAACGLAIALLGLLSGGLTYGTGYQEASHVITGGHELPGYYAFTKMAATLVSYVSGIPGGIFAPTLATGAGLGANLTEWITVVPFEAMVLLTMVAYFAGVVQTPITGFVVVMEMTESHAMLLPLMAAAMIGYGVSSLICDTPIYRALALAFTEKAR</sequence>
<evidence type="ECO:0000256" key="9">
    <source>
        <dbReference type="ARBA" id="ARBA00023303"/>
    </source>
</evidence>
<keyword evidence="2" id="KW-0813">Transport</keyword>
<evidence type="ECO:0000256" key="10">
    <source>
        <dbReference type="SAM" id="Phobius"/>
    </source>
</evidence>
<keyword evidence="6 10" id="KW-0472">Membrane</keyword>
<evidence type="ECO:0000256" key="3">
    <source>
        <dbReference type="ARBA" id="ARBA00022692"/>
    </source>
</evidence>
<dbReference type="PANTHER" id="PTHR43427:SF6">
    <property type="entry name" value="CHLORIDE CHANNEL PROTEIN CLC-E"/>
    <property type="match status" value="1"/>
</dbReference>
<accession>A0A369BYQ1</accession>
<dbReference type="PRINTS" id="PR00762">
    <property type="entry name" value="CLCHANNEL"/>
</dbReference>
<keyword evidence="8" id="KW-0868">Chloride</keyword>
<evidence type="ECO:0000256" key="4">
    <source>
        <dbReference type="ARBA" id="ARBA00022989"/>
    </source>
</evidence>
<evidence type="ECO:0000256" key="8">
    <source>
        <dbReference type="ARBA" id="ARBA00023214"/>
    </source>
</evidence>
<dbReference type="EMBL" id="QPJY01000009">
    <property type="protein sequence ID" value="RCX26623.1"/>
    <property type="molecule type" value="Genomic_DNA"/>
</dbReference>
<dbReference type="Proteomes" id="UP000252707">
    <property type="component" value="Unassembled WGS sequence"/>
</dbReference>
<dbReference type="AlphaFoldDB" id="A0A369BYQ1"/>
<dbReference type="OrthoDB" id="9767361at2"/>
<dbReference type="SUPFAM" id="SSF81340">
    <property type="entry name" value="Clc chloride channel"/>
    <property type="match status" value="1"/>
</dbReference>
<dbReference type="InterPro" id="IPR014743">
    <property type="entry name" value="Cl-channel_core"/>
</dbReference>
<protein>
    <submittedName>
        <fullName evidence="11">H+/Cl-antiporter ClcA</fullName>
    </submittedName>
</protein>
<organism evidence="11 12">
    <name type="scientific">Thioalbus denitrificans</name>
    <dbReference type="NCBI Taxonomy" id="547122"/>
    <lineage>
        <taxon>Bacteria</taxon>
        <taxon>Pseudomonadati</taxon>
        <taxon>Pseudomonadota</taxon>
        <taxon>Gammaproteobacteria</taxon>
        <taxon>Chromatiales</taxon>
        <taxon>Ectothiorhodospiraceae</taxon>
        <taxon>Thioalbus</taxon>
    </lineage>
</organism>
<feature type="transmembrane region" description="Helical" evidence="10">
    <location>
        <begin position="163"/>
        <end position="187"/>
    </location>
</feature>
<proteinExistence type="predicted"/>
<feature type="transmembrane region" description="Helical" evidence="10">
    <location>
        <begin position="113"/>
        <end position="131"/>
    </location>
</feature>
<dbReference type="Pfam" id="PF00654">
    <property type="entry name" value="Voltage_CLC"/>
    <property type="match status" value="1"/>
</dbReference>
<dbReference type="CDD" id="cd01034">
    <property type="entry name" value="EriC_like"/>
    <property type="match status" value="1"/>
</dbReference>
<feature type="transmembrane region" description="Helical" evidence="10">
    <location>
        <begin position="273"/>
        <end position="295"/>
    </location>
</feature>
<feature type="transmembrane region" description="Helical" evidence="10">
    <location>
        <begin position="354"/>
        <end position="374"/>
    </location>
</feature>
<feature type="transmembrane region" description="Helical" evidence="10">
    <location>
        <begin position="60"/>
        <end position="78"/>
    </location>
</feature>
<feature type="transmembrane region" description="Helical" evidence="10">
    <location>
        <begin position="199"/>
        <end position="217"/>
    </location>
</feature>